<feature type="region of interest" description="Disordered" evidence="1">
    <location>
        <begin position="184"/>
        <end position="262"/>
    </location>
</feature>
<proteinExistence type="predicted"/>
<gene>
    <name evidence="3" type="primary">YAB1</name>
    <name evidence="3" type="ORF">KSP39_PZI010107</name>
</gene>
<accession>A0AAP0G6H1</accession>
<name>A0AAP0G6H1_9ASPA</name>
<reference evidence="3 4" key="1">
    <citation type="journal article" date="2022" name="Nat. Plants">
        <title>Genomes of leafy and leafless Platanthera orchids illuminate the evolution of mycoheterotrophy.</title>
        <authorList>
            <person name="Li M.H."/>
            <person name="Liu K.W."/>
            <person name="Li Z."/>
            <person name="Lu H.C."/>
            <person name="Ye Q.L."/>
            <person name="Zhang D."/>
            <person name="Wang J.Y."/>
            <person name="Li Y.F."/>
            <person name="Zhong Z.M."/>
            <person name="Liu X."/>
            <person name="Yu X."/>
            <person name="Liu D.K."/>
            <person name="Tu X.D."/>
            <person name="Liu B."/>
            <person name="Hao Y."/>
            <person name="Liao X.Y."/>
            <person name="Jiang Y.T."/>
            <person name="Sun W.H."/>
            <person name="Chen J."/>
            <person name="Chen Y.Q."/>
            <person name="Ai Y."/>
            <person name="Zhai J.W."/>
            <person name="Wu S.S."/>
            <person name="Zhou Z."/>
            <person name="Hsiao Y.Y."/>
            <person name="Wu W.L."/>
            <person name="Chen Y.Y."/>
            <person name="Lin Y.F."/>
            <person name="Hsu J.L."/>
            <person name="Li C.Y."/>
            <person name="Wang Z.W."/>
            <person name="Zhao X."/>
            <person name="Zhong W.Y."/>
            <person name="Ma X.K."/>
            <person name="Ma L."/>
            <person name="Huang J."/>
            <person name="Chen G.Z."/>
            <person name="Huang M.Z."/>
            <person name="Huang L."/>
            <person name="Peng D.H."/>
            <person name="Luo Y.B."/>
            <person name="Zou S.Q."/>
            <person name="Chen S.P."/>
            <person name="Lan S."/>
            <person name="Tsai W.C."/>
            <person name="Van de Peer Y."/>
            <person name="Liu Z.J."/>
        </authorList>
    </citation>
    <scope>NUCLEOTIDE SEQUENCE [LARGE SCALE GENOMIC DNA]</scope>
    <source>
        <strain evidence="3">Lor287</strain>
    </source>
</reference>
<feature type="compositionally biased region" description="Basic and acidic residues" evidence="1">
    <location>
        <begin position="195"/>
        <end position="208"/>
    </location>
</feature>
<evidence type="ECO:0000256" key="1">
    <source>
        <dbReference type="SAM" id="MobiDB-lite"/>
    </source>
</evidence>
<evidence type="ECO:0000259" key="2">
    <source>
        <dbReference type="Pfam" id="PF04690"/>
    </source>
</evidence>
<dbReference type="Proteomes" id="UP001418222">
    <property type="component" value="Unassembled WGS sequence"/>
</dbReference>
<feature type="compositionally biased region" description="Basic and acidic residues" evidence="1">
    <location>
        <begin position="240"/>
        <end position="256"/>
    </location>
</feature>
<evidence type="ECO:0000313" key="4">
    <source>
        <dbReference type="Proteomes" id="UP001418222"/>
    </source>
</evidence>
<protein>
    <submittedName>
        <fullName evidence="3">Axial regulator YABBY 1</fullName>
    </submittedName>
</protein>
<dbReference type="InterPro" id="IPR056775">
    <property type="entry name" value="YABBY_C"/>
</dbReference>
<evidence type="ECO:0000313" key="3">
    <source>
        <dbReference type="EMBL" id="KAK8940575.1"/>
    </source>
</evidence>
<keyword evidence="4" id="KW-1185">Reference proteome</keyword>
<feature type="region of interest" description="Disordered" evidence="1">
    <location>
        <begin position="112"/>
        <end position="163"/>
    </location>
</feature>
<feature type="region of interest" description="Disordered" evidence="1">
    <location>
        <begin position="1"/>
        <end position="51"/>
    </location>
</feature>
<organism evidence="3 4">
    <name type="scientific">Platanthera zijinensis</name>
    <dbReference type="NCBI Taxonomy" id="2320716"/>
    <lineage>
        <taxon>Eukaryota</taxon>
        <taxon>Viridiplantae</taxon>
        <taxon>Streptophyta</taxon>
        <taxon>Embryophyta</taxon>
        <taxon>Tracheophyta</taxon>
        <taxon>Spermatophyta</taxon>
        <taxon>Magnoliopsida</taxon>
        <taxon>Liliopsida</taxon>
        <taxon>Asparagales</taxon>
        <taxon>Orchidaceae</taxon>
        <taxon>Orchidoideae</taxon>
        <taxon>Orchideae</taxon>
        <taxon>Orchidinae</taxon>
        <taxon>Platanthera</taxon>
    </lineage>
</organism>
<feature type="compositionally biased region" description="Basic and acidic residues" evidence="1">
    <location>
        <begin position="17"/>
        <end position="36"/>
    </location>
</feature>
<dbReference type="AlphaFoldDB" id="A0AAP0G6H1"/>
<sequence length="262" mass="29623">MWKREEIQRLKATNPDISHREAFSAAAKNEKQEQKKGGKKTPLARCRRPAKKAAALFKMKEPQPYALFHRRSRRRRWIAGASEGRNPHPPLPWISPLLHRRWSRCRCRALDRNSDQSSAASSTTARPQDLPPLAAARSTAVAGEPGEEPKMAPPRLPPCHRRRRAKMASFPICRRWRRRTKVAVAGEEAPAQDRASSEKIHSPKPLDRRCRRRRSTRPRSGLVGEDPLAKAAGSSLSPESPEKNPRSPEDEPRSKADLPLLP</sequence>
<dbReference type="EMBL" id="JBBWWQ010000008">
    <property type="protein sequence ID" value="KAK8940575.1"/>
    <property type="molecule type" value="Genomic_DNA"/>
</dbReference>
<comment type="caution">
    <text evidence="3">The sequence shown here is derived from an EMBL/GenBank/DDBJ whole genome shotgun (WGS) entry which is preliminary data.</text>
</comment>
<dbReference type="Pfam" id="PF04690">
    <property type="entry name" value="YABBY"/>
    <property type="match status" value="1"/>
</dbReference>
<feature type="domain" description="YABBY protein C-terminal" evidence="2">
    <location>
        <begin position="4"/>
        <end position="29"/>
    </location>
</feature>